<dbReference type="InterPro" id="IPR036397">
    <property type="entry name" value="RNaseH_sf"/>
</dbReference>
<dbReference type="GO" id="GO:0003676">
    <property type="term" value="F:nucleic acid binding"/>
    <property type="evidence" value="ECO:0007669"/>
    <property type="project" value="InterPro"/>
</dbReference>
<dbReference type="Proteomes" id="UP000299102">
    <property type="component" value="Unassembled WGS sequence"/>
</dbReference>
<accession>A0A4C1SR65</accession>
<name>A0A4C1SR65_EUMVA</name>
<dbReference type="OrthoDB" id="10017160at2759"/>
<evidence type="ECO:0008006" key="3">
    <source>
        <dbReference type="Google" id="ProtNLM"/>
    </source>
</evidence>
<dbReference type="EMBL" id="BGZK01000014">
    <property type="protein sequence ID" value="GBP04454.1"/>
    <property type="molecule type" value="Genomic_DNA"/>
</dbReference>
<evidence type="ECO:0000313" key="1">
    <source>
        <dbReference type="EMBL" id="GBP04454.1"/>
    </source>
</evidence>
<keyword evidence="2" id="KW-1185">Reference proteome</keyword>
<dbReference type="Gene3D" id="3.30.420.10">
    <property type="entry name" value="Ribonuclease H-like superfamily/Ribonuclease H"/>
    <property type="match status" value="1"/>
</dbReference>
<gene>
    <name evidence="1" type="ORF">EVAR_3844_1</name>
</gene>
<organism evidence="1 2">
    <name type="scientific">Eumeta variegata</name>
    <name type="common">Bagworm moth</name>
    <name type="synonym">Eumeta japonica</name>
    <dbReference type="NCBI Taxonomy" id="151549"/>
    <lineage>
        <taxon>Eukaryota</taxon>
        <taxon>Metazoa</taxon>
        <taxon>Ecdysozoa</taxon>
        <taxon>Arthropoda</taxon>
        <taxon>Hexapoda</taxon>
        <taxon>Insecta</taxon>
        <taxon>Pterygota</taxon>
        <taxon>Neoptera</taxon>
        <taxon>Endopterygota</taxon>
        <taxon>Lepidoptera</taxon>
        <taxon>Glossata</taxon>
        <taxon>Ditrysia</taxon>
        <taxon>Tineoidea</taxon>
        <taxon>Psychidae</taxon>
        <taxon>Oiketicinae</taxon>
        <taxon>Eumeta</taxon>
    </lineage>
</organism>
<comment type="caution">
    <text evidence="1">The sequence shown here is derived from an EMBL/GenBank/DDBJ whole genome shotgun (WGS) entry which is preliminary data.</text>
</comment>
<sequence length="86" mass="9916">MIASFLNKTGHVANFALENYRTVNSDWYTTICLPEVFDELRKNNRKRRTILHHDSVSSHTAQQTNKFLKDKKVKLMSHPAFGPGTL</sequence>
<dbReference type="AlphaFoldDB" id="A0A4C1SR65"/>
<protein>
    <recommendedName>
        <fullName evidence="3">Mariner Mos1 transposase</fullName>
    </recommendedName>
</protein>
<evidence type="ECO:0000313" key="2">
    <source>
        <dbReference type="Proteomes" id="UP000299102"/>
    </source>
</evidence>
<proteinExistence type="predicted"/>
<reference evidence="1 2" key="1">
    <citation type="journal article" date="2019" name="Commun. Biol.">
        <title>The bagworm genome reveals a unique fibroin gene that provides high tensile strength.</title>
        <authorList>
            <person name="Kono N."/>
            <person name="Nakamura H."/>
            <person name="Ohtoshi R."/>
            <person name="Tomita M."/>
            <person name="Numata K."/>
            <person name="Arakawa K."/>
        </authorList>
    </citation>
    <scope>NUCLEOTIDE SEQUENCE [LARGE SCALE GENOMIC DNA]</scope>
</reference>